<name>A0A212EIP9_DANPL</name>
<feature type="coiled-coil region" evidence="1">
    <location>
        <begin position="99"/>
        <end position="133"/>
    </location>
</feature>
<evidence type="ECO:0000256" key="1">
    <source>
        <dbReference type="SAM" id="Coils"/>
    </source>
</evidence>
<feature type="region of interest" description="Disordered" evidence="2">
    <location>
        <begin position="76"/>
        <end position="98"/>
    </location>
</feature>
<proteinExistence type="predicted"/>
<reference evidence="3 4" key="1">
    <citation type="journal article" date="2011" name="Cell">
        <title>The monarch butterfly genome yields insights into long-distance migration.</title>
        <authorList>
            <person name="Zhan S."/>
            <person name="Merlin C."/>
            <person name="Boore J.L."/>
            <person name="Reppert S.M."/>
        </authorList>
    </citation>
    <scope>NUCLEOTIDE SEQUENCE [LARGE SCALE GENOMIC DNA]</scope>
    <source>
        <strain evidence="3">F-2</strain>
    </source>
</reference>
<dbReference type="EMBL" id="AGBW02014595">
    <property type="protein sequence ID" value="OWR41366.1"/>
    <property type="molecule type" value="Genomic_DNA"/>
</dbReference>
<protein>
    <submittedName>
        <fullName evidence="3">Uncharacterized protein</fullName>
    </submittedName>
</protein>
<keyword evidence="4" id="KW-1185">Reference proteome</keyword>
<dbReference type="InParanoid" id="A0A212EIP9"/>
<accession>A0A212EIP9</accession>
<evidence type="ECO:0000313" key="3">
    <source>
        <dbReference type="EMBL" id="OWR41366.1"/>
    </source>
</evidence>
<keyword evidence="1" id="KW-0175">Coiled coil</keyword>
<comment type="caution">
    <text evidence="3">The sequence shown here is derived from an EMBL/GenBank/DDBJ whole genome shotgun (WGS) entry which is preliminary data.</text>
</comment>
<evidence type="ECO:0000256" key="2">
    <source>
        <dbReference type="SAM" id="MobiDB-lite"/>
    </source>
</evidence>
<organism evidence="3 4">
    <name type="scientific">Danaus plexippus plexippus</name>
    <dbReference type="NCBI Taxonomy" id="278856"/>
    <lineage>
        <taxon>Eukaryota</taxon>
        <taxon>Metazoa</taxon>
        <taxon>Ecdysozoa</taxon>
        <taxon>Arthropoda</taxon>
        <taxon>Hexapoda</taxon>
        <taxon>Insecta</taxon>
        <taxon>Pterygota</taxon>
        <taxon>Neoptera</taxon>
        <taxon>Endopterygota</taxon>
        <taxon>Lepidoptera</taxon>
        <taxon>Glossata</taxon>
        <taxon>Ditrysia</taxon>
        <taxon>Papilionoidea</taxon>
        <taxon>Nymphalidae</taxon>
        <taxon>Danainae</taxon>
        <taxon>Danaini</taxon>
        <taxon>Danaina</taxon>
        <taxon>Danaus</taxon>
        <taxon>Danaus</taxon>
    </lineage>
</organism>
<dbReference type="AlphaFoldDB" id="A0A212EIP9"/>
<dbReference type="Proteomes" id="UP000007151">
    <property type="component" value="Unassembled WGS sequence"/>
</dbReference>
<sequence length="141" mass="15789">MPFSSIINYPIWQKNLNLIKQDELDELRAKITAPVAQTDATSAPQVNPAQQTALIKSLADHSLLMKEHIEAIKGLKKTGAEKPTTRATETKTDTADKRLEENSRLLRENNENIRALKEQLKGYREEVAAVGKRSGSKHQSE</sequence>
<dbReference type="KEGG" id="dpl:KGM_203853"/>
<gene>
    <name evidence="3" type="ORF">KGM_203853</name>
</gene>
<evidence type="ECO:0000313" key="4">
    <source>
        <dbReference type="Proteomes" id="UP000007151"/>
    </source>
</evidence>